<evidence type="ECO:0000313" key="2">
    <source>
        <dbReference type="Proteomes" id="UP000650524"/>
    </source>
</evidence>
<reference evidence="1 2" key="1">
    <citation type="submission" date="2020-08" db="EMBL/GenBank/DDBJ databases">
        <title>Bridging the membrane lipid divide: bacteria of the FCB group superphylum have the potential to synthesize archaeal ether lipids.</title>
        <authorList>
            <person name="Villanueva L."/>
            <person name="Von Meijenfeldt F.A.B."/>
            <person name="Westbye A.B."/>
            <person name="Yadav S."/>
            <person name="Hopmans E.C."/>
            <person name="Dutilh B.E."/>
            <person name="Sinninghe Damste J.S."/>
        </authorList>
    </citation>
    <scope>NUCLEOTIDE SEQUENCE [LARGE SCALE GENOMIC DNA]</scope>
    <source>
        <strain evidence="1">NIOZ-UU27</strain>
    </source>
</reference>
<sequence length="50" mass="5272">ADQAVKAALAINPKLAIPMHYAAIVGDVQDALNFEKALAGKVDVLVLEKK</sequence>
<dbReference type="Proteomes" id="UP000650524">
    <property type="component" value="Unassembled WGS sequence"/>
</dbReference>
<accession>A0A8J6N2C0</accession>
<organism evidence="1 2">
    <name type="scientific">Candidatus Desulfacyla euxinica</name>
    <dbReference type="NCBI Taxonomy" id="2841693"/>
    <lineage>
        <taxon>Bacteria</taxon>
        <taxon>Deltaproteobacteria</taxon>
        <taxon>Candidatus Desulfacyla</taxon>
    </lineage>
</organism>
<proteinExistence type="predicted"/>
<dbReference type="AlphaFoldDB" id="A0A8J6N2C0"/>
<evidence type="ECO:0000313" key="1">
    <source>
        <dbReference type="EMBL" id="MBC8178872.1"/>
    </source>
</evidence>
<name>A0A8J6N2C0_9DELT</name>
<feature type="non-terminal residue" evidence="1">
    <location>
        <position position="1"/>
    </location>
</feature>
<dbReference type="EMBL" id="JACNJD010000322">
    <property type="protein sequence ID" value="MBC8178872.1"/>
    <property type="molecule type" value="Genomic_DNA"/>
</dbReference>
<gene>
    <name evidence="1" type="ORF">H8E19_15820</name>
</gene>
<comment type="caution">
    <text evidence="1">The sequence shown here is derived from an EMBL/GenBank/DDBJ whole genome shotgun (WGS) entry which is preliminary data.</text>
</comment>
<protein>
    <submittedName>
        <fullName evidence="1">MBL fold metallo-hydrolase</fullName>
    </submittedName>
</protein>